<sequence>MPKVFIIIINFNGWPDTKECLESLSRVEYDNFEVVLIDNGSKDNFQFLISNFQKLKIHEIYNKENLGFAGGNNQGIKLALANGAEYVLLLNNDTTVEPDFLAKLVEETKSDESTGIVGPLICFYDDHNKIWSAGGKISNHMTRGELRGYQEVDDGEYQTAEQVDYISGTCLLIKTEVIKKIGLISEDYFLYYEDTDWCLRSSRAGWRSVIVPAAKIYHKASKSAVEFSYPYIYYHSRNGLMFGERFGDKSAVYLMSVWIFLKQIVKLMIFFKRNWAKPVLRGVWDFWLGKKGKLEGYYDTR</sequence>
<comment type="similarity">
    <text evidence="1">Belongs to the glycosyltransferase 2 family.</text>
</comment>
<dbReference type="EMBL" id="MHNF01000019">
    <property type="protein sequence ID" value="OGZ41119.1"/>
    <property type="molecule type" value="Genomic_DNA"/>
</dbReference>
<evidence type="ECO:0000256" key="1">
    <source>
        <dbReference type="ARBA" id="ARBA00006739"/>
    </source>
</evidence>
<dbReference type="SUPFAM" id="SSF53448">
    <property type="entry name" value="Nucleotide-diphospho-sugar transferases"/>
    <property type="match status" value="1"/>
</dbReference>
<dbReference type="Pfam" id="PF00535">
    <property type="entry name" value="Glycos_transf_2"/>
    <property type="match status" value="1"/>
</dbReference>
<evidence type="ECO:0000313" key="5">
    <source>
        <dbReference type="EMBL" id="OGZ41119.1"/>
    </source>
</evidence>
<protein>
    <recommendedName>
        <fullName evidence="4">Glycosyltransferase 2-like domain-containing protein</fullName>
    </recommendedName>
</protein>
<dbReference type="InterPro" id="IPR001173">
    <property type="entry name" value="Glyco_trans_2-like"/>
</dbReference>
<gene>
    <name evidence="5" type="ORF">A3B04_01345</name>
</gene>
<evidence type="ECO:0000256" key="3">
    <source>
        <dbReference type="ARBA" id="ARBA00022679"/>
    </source>
</evidence>
<dbReference type="InterPro" id="IPR029044">
    <property type="entry name" value="Nucleotide-diphossugar_trans"/>
</dbReference>
<dbReference type="Gene3D" id="3.90.550.10">
    <property type="entry name" value="Spore Coat Polysaccharide Biosynthesis Protein SpsA, Chain A"/>
    <property type="match status" value="1"/>
</dbReference>
<evidence type="ECO:0000259" key="4">
    <source>
        <dbReference type="Pfam" id="PF00535"/>
    </source>
</evidence>
<evidence type="ECO:0000256" key="2">
    <source>
        <dbReference type="ARBA" id="ARBA00022676"/>
    </source>
</evidence>
<comment type="caution">
    <text evidence="5">The sequence shown here is derived from an EMBL/GenBank/DDBJ whole genome shotgun (WGS) entry which is preliminary data.</text>
</comment>
<name>A0A1G2FSR3_9BACT</name>
<keyword evidence="2" id="KW-0328">Glycosyltransferase</keyword>
<feature type="domain" description="Glycosyltransferase 2-like" evidence="4">
    <location>
        <begin position="6"/>
        <end position="181"/>
    </location>
</feature>
<dbReference type="Proteomes" id="UP000177126">
    <property type="component" value="Unassembled WGS sequence"/>
</dbReference>
<dbReference type="CDD" id="cd04186">
    <property type="entry name" value="GT_2_like_c"/>
    <property type="match status" value="1"/>
</dbReference>
<proteinExistence type="inferred from homology"/>
<dbReference type="PANTHER" id="PTHR43179:SF12">
    <property type="entry name" value="GALACTOFURANOSYLTRANSFERASE GLFT2"/>
    <property type="match status" value="1"/>
</dbReference>
<evidence type="ECO:0000313" key="6">
    <source>
        <dbReference type="Proteomes" id="UP000177126"/>
    </source>
</evidence>
<accession>A0A1G2FSR3</accession>
<organism evidence="5 6">
    <name type="scientific">Candidatus Portnoybacteria bacterium RIFCSPLOWO2_02_FULL_39_11</name>
    <dbReference type="NCBI Taxonomy" id="1802001"/>
    <lineage>
        <taxon>Bacteria</taxon>
        <taxon>Candidatus Portnoyibacteriota</taxon>
    </lineage>
</organism>
<dbReference type="GO" id="GO:0016757">
    <property type="term" value="F:glycosyltransferase activity"/>
    <property type="evidence" value="ECO:0007669"/>
    <property type="project" value="UniProtKB-KW"/>
</dbReference>
<reference evidence="5 6" key="1">
    <citation type="journal article" date="2016" name="Nat. Commun.">
        <title>Thousands of microbial genomes shed light on interconnected biogeochemical processes in an aquifer system.</title>
        <authorList>
            <person name="Anantharaman K."/>
            <person name="Brown C.T."/>
            <person name="Hug L.A."/>
            <person name="Sharon I."/>
            <person name="Castelle C.J."/>
            <person name="Probst A.J."/>
            <person name="Thomas B.C."/>
            <person name="Singh A."/>
            <person name="Wilkins M.J."/>
            <person name="Karaoz U."/>
            <person name="Brodie E.L."/>
            <person name="Williams K.H."/>
            <person name="Hubbard S.S."/>
            <person name="Banfield J.F."/>
        </authorList>
    </citation>
    <scope>NUCLEOTIDE SEQUENCE [LARGE SCALE GENOMIC DNA]</scope>
</reference>
<keyword evidence="3" id="KW-0808">Transferase</keyword>
<dbReference type="AlphaFoldDB" id="A0A1G2FSR3"/>
<dbReference type="PANTHER" id="PTHR43179">
    <property type="entry name" value="RHAMNOSYLTRANSFERASE WBBL"/>
    <property type="match status" value="1"/>
</dbReference>